<dbReference type="EMBL" id="CP041396">
    <property type="protein sequence ID" value="QDM12879.1"/>
    <property type="molecule type" value="Genomic_DNA"/>
</dbReference>
<name>A0AAP9DQ64_BACOV</name>
<proteinExistence type="predicted"/>
<organism evidence="1 2">
    <name type="scientific">Bacteroides ovatus</name>
    <dbReference type="NCBI Taxonomy" id="28116"/>
    <lineage>
        <taxon>Bacteria</taxon>
        <taxon>Pseudomonadati</taxon>
        <taxon>Bacteroidota</taxon>
        <taxon>Bacteroidia</taxon>
        <taxon>Bacteroidales</taxon>
        <taxon>Bacteroidaceae</taxon>
        <taxon>Bacteroides</taxon>
    </lineage>
</organism>
<evidence type="ECO:0000313" key="2">
    <source>
        <dbReference type="Proteomes" id="UP000318823"/>
    </source>
</evidence>
<accession>A0AAP9DQ64</accession>
<evidence type="ECO:0000313" key="1">
    <source>
        <dbReference type="EMBL" id="QDM12879.1"/>
    </source>
</evidence>
<dbReference type="Proteomes" id="UP000318823">
    <property type="component" value="Plasmid unnamed1"/>
</dbReference>
<reference evidence="2" key="1">
    <citation type="journal article" date="2018" name="J. Anim. Genet.">
        <title>Acquired interbacterial defense systems protect against interspecies antagonism in the human gut microbiome.</title>
        <authorList>
            <person name="Ross B.D."/>
            <person name="Verster A.J."/>
            <person name="Radey M.C."/>
            <person name="Schmidtke D.T."/>
            <person name="Pope C.E."/>
            <person name="Hoffman L.R."/>
            <person name="Hajjar A."/>
            <person name="Peterson S.B."/>
            <person name="Borenstein E."/>
            <person name="Mougous J."/>
        </authorList>
    </citation>
    <scope>NUCLEOTIDE SEQUENCE [LARGE SCALE GENOMIC DNA]</scope>
    <source>
        <strain evidence="2">3725 D1 iv</strain>
        <plasmid evidence="2">unnamed1</plasmid>
    </source>
</reference>
<geneLocation type="plasmid" evidence="1 2">
    <name>unnamed1</name>
</geneLocation>
<sequence length="97" mass="11288">MNIGVVIGRYNTDSNRLEYLLDEKGKYIHFYSVGEASKYLEDNDISTSEQKDCYILQYHTFCLNCGKEYFLNPSDTFVDELGRGYYCIECDSSFDVI</sequence>
<dbReference type="AlphaFoldDB" id="A0AAP9DQ64"/>
<dbReference type="RefSeq" id="WP_032846909.1">
    <property type="nucleotide sequence ID" value="NZ_CP041396.1"/>
</dbReference>
<keyword evidence="1" id="KW-0614">Plasmid</keyword>
<protein>
    <submittedName>
        <fullName evidence="1">Uncharacterized protein</fullName>
    </submittedName>
</protein>
<gene>
    <name evidence="1" type="ORF">DYI28_29775</name>
</gene>